<feature type="signal peptide" evidence="1">
    <location>
        <begin position="1"/>
        <end position="21"/>
    </location>
</feature>
<organism evidence="2 3">
    <name type="scientific">Sulfitobacter geojensis</name>
    <dbReference type="NCBI Taxonomy" id="1342299"/>
    <lineage>
        <taxon>Bacteria</taxon>
        <taxon>Pseudomonadati</taxon>
        <taxon>Pseudomonadota</taxon>
        <taxon>Alphaproteobacteria</taxon>
        <taxon>Rhodobacterales</taxon>
        <taxon>Roseobacteraceae</taxon>
        <taxon>Sulfitobacter</taxon>
    </lineage>
</organism>
<keyword evidence="3" id="KW-1185">Reference proteome</keyword>
<accession>A0AAE2VWH2</accession>
<proteinExistence type="predicted"/>
<dbReference type="RefSeq" id="WP_064224135.1">
    <property type="nucleotide sequence ID" value="NZ_JAFBRH010000001.1"/>
</dbReference>
<dbReference type="Proteomes" id="UP000732193">
    <property type="component" value="Unassembled WGS sequence"/>
</dbReference>
<comment type="caution">
    <text evidence="2">The sequence shown here is derived from an EMBL/GenBank/DDBJ whole genome shotgun (WGS) entry which is preliminary data.</text>
</comment>
<dbReference type="EMBL" id="JAFBRM010000001">
    <property type="protein sequence ID" value="MBM1713066.1"/>
    <property type="molecule type" value="Genomic_DNA"/>
</dbReference>
<evidence type="ECO:0000313" key="2">
    <source>
        <dbReference type="EMBL" id="MBM1713066.1"/>
    </source>
</evidence>
<dbReference type="AlphaFoldDB" id="A0AAE2VWH2"/>
<protein>
    <recommendedName>
        <fullName evidence="4">DUF2147 domain-containing protein</fullName>
    </recommendedName>
</protein>
<gene>
    <name evidence="2" type="ORF">JQV55_05785</name>
</gene>
<reference evidence="2 3" key="1">
    <citation type="submission" date="2021-01" db="EMBL/GenBank/DDBJ databases">
        <title>Diatom-associated Roseobacters Show Island Model of Population Structure.</title>
        <authorList>
            <person name="Qu L."/>
            <person name="Feng X."/>
            <person name="Chen Y."/>
            <person name="Li L."/>
            <person name="Wang X."/>
            <person name="Hu Z."/>
            <person name="Wang H."/>
            <person name="Luo H."/>
        </authorList>
    </citation>
    <scope>NUCLEOTIDE SEQUENCE [LARGE SCALE GENOMIC DNA]</scope>
    <source>
        <strain evidence="2 3">TR60-84</strain>
    </source>
</reference>
<sequence>MKIFRHCVVLVFLGLAAGVAAQEGGQTEVPRGLWQTEPDSLGVFLLVRTRRCGSALCARVERAKNRAGYDAPSNAVGQKAFWAMRPQPDGSFYGEYRDARARRFLQSRVEVFGRKLRLRACDQTTCSETIWTLVQ</sequence>
<evidence type="ECO:0008006" key="4">
    <source>
        <dbReference type="Google" id="ProtNLM"/>
    </source>
</evidence>
<evidence type="ECO:0000313" key="3">
    <source>
        <dbReference type="Proteomes" id="UP000732193"/>
    </source>
</evidence>
<feature type="chain" id="PRO_5042230840" description="DUF2147 domain-containing protein" evidence="1">
    <location>
        <begin position="22"/>
        <end position="135"/>
    </location>
</feature>
<name>A0AAE2VWH2_9RHOB</name>
<evidence type="ECO:0000256" key="1">
    <source>
        <dbReference type="SAM" id="SignalP"/>
    </source>
</evidence>
<keyword evidence="1" id="KW-0732">Signal</keyword>